<dbReference type="Proteomes" id="UP000265691">
    <property type="component" value="Unassembled WGS sequence"/>
</dbReference>
<evidence type="ECO:0000313" key="1">
    <source>
        <dbReference type="EMBL" id="RIY31348.1"/>
    </source>
</evidence>
<comment type="caution">
    <text evidence="1">The sequence shown here is derived from an EMBL/GenBank/DDBJ whole genome shotgun (WGS) entry which is preliminary data.</text>
</comment>
<keyword evidence="2" id="KW-1185">Reference proteome</keyword>
<sequence length="67" mass="7947">MINFGNPYLFVFPQQKLLSFSKIHIILVCELPFSVKKILFFEQKSGHLTTFYNKFLFFHKAKSAIFI</sequence>
<proteinExistence type="predicted"/>
<reference evidence="1 2" key="1">
    <citation type="submission" date="2017-08" db="EMBL/GenBank/DDBJ databases">
        <title>Reclassification of Bisgaard taxon 37 and 44.</title>
        <authorList>
            <person name="Christensen H."/>
        </authorList>
    </citation>
    <scope>NUCLEOTIDE SEQUENCE [LARGE SCALE GENOMIC DNA]</scope>
    <source>
        <strain evidence="1 2">B96_3</strain>
    </source>
</reference>
<protein>
    <submittedName>
        <fullName evidence="1">Uncharacterized protein</fullName>
    </submittedName>
</protein>
<evidence type="ECO:0000313" key="2">
    <source>
        <dbReference type="Proteomes" id="UP000265691"/>
    </source>
</evidence>
<dbReference type="AlphaFoldDB" id="A0A3A1Y2A3"/>
<dbReference type="EMBL" id="NRHC01000099">
    <property type="protein sequence ID" value="RIY31348.1"/>
    <property type="molecule type" value="Genomic_DNA"/>
</dbReference>
<organism evidence="1 2">
    <name type="scientific">Psittacicella hinzii</name>
    <dbReference type="NCBI Taxonomy" id="2028575"/>
    <lineage>
        <taxon>Bacteria</taxon>
        <taxon>Pseudomonadati</taxon>
        <taxon>Pseudomonadota</taxon>
        <taxon>Gammaproteobacteria</taxon>
        <taxon>Pasteurellales</taxon>
        <taxon>Psittacicellaceae</taxon>
        <taxon>Psittacicella</taxon>
    </lineage>
</organism>
<accession>A0A3A1Y2A3</accession>
<name>A0A3A1Y2A3_9GAMM</name>
<gene>
    <name evidence="1" type="ORF">CKF54_06835</name>
</gene>